<organism evidence="2 3">
    <name type="scientific">Tilletiopsis washingtonensis</name>
    <dbReference type="NCBI Taxonomy" id="58919"/>
    <lineage>
        <taxon>Eukaryota</taxon>
        <taxon>Fungi</taxon>
        <taxon>Dikarya</taxon>
        <taxon>Basidiomycota</taxon>
        <taxon>Ustilaginomycotina</taxon>
        <taxon>Exobasidiomycetes</taxon>
        <taxon>Entylomatales</taxon>
        <taxon>Entylomatales incertae sedis</taxon>
        <taxon>Tilletiopsis</taxon>
    </lineage>
</organism>
<reference evidence="2 3" key="1">
    <citation type="journal article" date="2018" name="Mol. Biol. Evol.">
        <title>Broad Genomic Sampling Reveals a Smut Pathogenic Ancestry of the Fungal Clade Ustilaginomycotina.</title>
        <authorList>
            <person name="Kijpornyongpan T."/>
            <person name="Mondo S.J."/>
            <person name="Barry K."/>
            <person name="Sandor L."/>
            <person name="Lee J."/>
            <person name="Lipzen A."/>
            <person name="Pangilinan J."/>
            <person name="LaButti K."/>
            <person name="Hainaut M."/>
            <person name="Henrissat B."/>
            <person name="Grigoriev I.V."/>
            <person name="Spatafora J.W."/>
            <person name="Aime M.C."/>
        </authorList>
    </citation>
    <scope>NUCLEOTIDE SEQUENCE [LARGE SCALE GENOMIC DNA]</scope>
    <source>
        <strain evidence="2 3">MCA 4186</strain>
    </source>
</reference>
<dbReference type="EMBL" id="KZ819294">
    <property type="protein sequence ID" value="PWN97744.1"/>
    <property type="molecule type" value="Genomic_DNA"/>
</dbReference>
<feature type="compositionally biased region" description="Low complexity" evidence="1">
    <location>
        <begin position="14"/>
        <end position="33"/>
    </location>
</feature>
<proteinExistence type="predicted"/>
<evidence type="ECO:0000256" key="1">
    <source>
        <dbReference type="SAM" id="MobiDB-lite"/>
    </source>
</evidence>
<keyword evidence="3" id="KW-1185">Reference proteome</keyword>
<dbReference type="Proteomes" id="UP000245946">
    <property type="component" value="Unassembled WGS sequence"/>
</dbReference>
<sequence>MPAVSDSSSVQGGATASAATAAPAASASTSTSAVPRVSRKHARDDETAGGSKRLRDSTAHNSSVKRGDSDEERAGDGDKDATDQRSIKQQSQEKQKGQEKQTSEQKVQQGKGIYGKQELVKLLRNLNDGEGDLLANLQLECVMKLQFQTGRPAGSFVANKAKEDFDALGGVWSHDLDILQTASGVFKVIVKVRNMRGDWNMPSVARGVTHDFLLACPSTLSDTIFDVTPCNFALLIHRGLLFDLTLQEHVKSLDALFSRHDNSSRFSAKPSAPLPRQPRGVRQPSVPLFLQLPRASNGADEPQSVREYLEGFSKLAKEAGLPAGGKKHVWREGCAAEALASEAAAASAAVDILGSCFHAAGSLKGDVRIDSAGRETTVLSVKGKQLTSQDVFVAQIARVKRRLDIPGASTAKSTHAGASK</sequence>
<feature type="compositionally biased region" description="Polar residues" evidence="1">
    <location>
        <begin position="1"/>
        <end position="12"/>
    </location>
</feature>
<dbReference type="AlphaFoldDB" id="A0A316Z9Q6"/>
<evidence type="ECO:0000313" key="2">
    <source>
        <dbReference type="EMBL" id="PWN97744.1"/>
    </source>
</evidence>
<accession>A0A316Z9Q6</accession>
<feature type="region of interest" description="Disordered" evidence="1">
    <location>
        <begin position="1"/>
        <end position="110"/>
    </location>
</feature>
<dbReference type="GeneID" id="37272846"/>
<evidence type="ECO:0000313" key="3">
    <source>
        <dbReference type="Proteomes" id="UP000245946"/>
    </source>
</evidence>
<dbReference type="RefSeq" id="XP_025598023.1">
    <property type="nucleotide sequence ID" value="XM_025745302.1"/>
</dbReference>
<feature type="compositionally biased region" description="Basic and acidic residues" evidence="1">
    <location>
        <begin position="65"/>
        <end position="103"/>
    </location>
</feature>
<gene>
    <name evidence="2" type="ORF">FA09DRAFT_361049</name>
</gene>
<name>A0A316Z9Q6_9BASI</name>
<protein>
    <submittedName>
        <fullName evidence="2">Uncharacterized protein</fullName>
    </submittedName>
</protein>